<dbReference type="AlphaFoldDB" id="A0A218YXE4"/>
<gene>
    <name evidence="2" type="ORF">B2J93_347</name>
</gene>
<feature type="region of interest" description="Disordered" evidence="1">
    <location>
        <begin position="1"/>
        <end position="37"/>
    </location>
</feature>
<reference evidence="2 3" key="1">
    <citation type="submission" date="2017-04" db="EMBL/GenBank/DDBJ databases">
        <title>Draft genome sequence of Marssonina coronaria NL1: causal agent of apple blotch.</title>
        <authorList>
            <person name="Cheng Q."/>
        </authorList>
    </citation>
    <scope>NUCLEOTIDE SEQUENCE [LARGE SCALE GENOMIC DNA]</scope>
    <source>
        <strain evidence="2 3">NL1</strain>
    </source>
</reference>
<evidence type="ECO:0000313" key="2">
    <source>
        <dbReference type="EMBL" id="OWP00491.1"/>
    </source>
</evidence>
<sequence>MFCRMEKQPEKESETSRDWEGMMRRGGDGEVEEEEEEEVVVVVVEEGEVKVEVKVGGWKGEKRWGDGKWVIGRWEMRDGRCREDDDDDDDDEGDGEGEGDDDDDDDDGEAADERGPAALERPCRGFCRCEHRGPTEASSHVYVTFHHVYVTFMSHHPQPCLGRGSWLELRCEQAMVWSRRQYGLDHSKDLGVGVGFHFVTLAPGTGHSIWPCCELHVLRMLVNVKLAGMDVSSDHVSVASACPSTRPDTRQMFSDSYDPPG</sequence>
<evidence type="ECO:0000256" key="1">
    <source>
        <dbReference type="SAM" id="MobiDB-lite"/>
    </source>
</evidence>
<dbReference type="EMBL" id="MZNU01000319">
    <property type="protein sequence ID" value="OWP00491.1"/>
    <property type="molecule type" value="Genomic_DNA"/>
</dbReference>
<evidence type="ECO:0000313" key="3">
    <source>
        <dbReference type="Proteomes" id="UP000242519"/>
    </source>
</evidence>
<dbReference type="Proteomes" id="UP000242519">
    <property type="component" value="Unassembled WGS sequence"/>
</dbReference>
<keyword evidence="3" id="KW-1185">Reference proteome</keyword>
<feature type="region of interest" description="Disordered" evidence="1">
    <location>
        <begin position="240"/>
        <end position="261"/>
    </location>
</feature>
<accession>A0A218YXE4</accession>
<feature type="compositionally biased region" description="Acidic residues" evidence="1">
    <location>
        <begin position="84"/>
        <end position="110"/>
    </location>
</feature>
<organism evidence="2 3">
    <name type="scientific">Diplocarpon coronariae</name>
    <dbReference type="NCBI Taxonomy" id="2795749"/>
    <lineage>
        <taxon>Eukaryota</taxon>
        <taxon>Fungi</taxon>
        <taxon>Dikarya</taxon>
        <taxon>Ascomycota</taxon>
        <taxon>Pezizomycotina</taxon>
        <taxon>Leotiomycetes</taxon>
        <taxon>Helotiales</taxon>
        <taxon>Drepanopezizaceae</taxon>
        <taxon>Diplocarpon</taxon>
    </lineage>
</organism>
<comment type="caution">
    <text evidence="2">The sequence shown here is derived from an EMBL/GenBank/DDBJ whole genome shotgun (WGS) entry which is preliminary data.</text>
</comment>
<name>A0A218YXE4_9HELO</name>
<feature type="region of interest" description="Disordered" evidence="1">
    <location>
        <begin position="80"/>
        <end position="115"/>
    </location>
</feature>
<feature type="compositionally biased region" description="Basic and acidic residues" evidence="1">
    <location>
        <begin position="1"/>
        <end position="28"/>
    </location>
</feature>
<dbReference type="InParanoid" id="A0A218YXE4"/>
<proteinExistence type="predicted"/>
<protein>
    <submittedName>
        <fullName evidence="2">Uncharacterized protein</fullName>
    </submittedName>
</protein>